<evidence type="ECO:0000313" key="2">
    <source>
        <dbReference type="Proteomes" id="UP000261660"/>
    </source>
</evidence>
<name>A0A3Q3MDC5_9LABR</name>
<reference evidence="1" key="2">
    <citation type="submission" date="2025-09" db="UniProtKB">
        <authorList>
            <consortium name="Ensembl"/>
        </authorList>
    </citation>
    <scope>IDENTIFICATION</scope>
</reference>
<organism evidence="1 2">
    <name type="scientific">Labrus bergylta</name>
    <name type="common">ballan wrasse</name>
    <dbReference type="NCBI Taxonomy" id="56723"/>
    <lineage>
        <taxon>Eukaryota</taxon>
        <taxon>Metazoa</taxon>
        <taxon>Chordata</taxon>
        <taxon>Craniata</taxon>
        <taxon>Vertebrata</taxon>
        <taxon>Euteleostomi</taxon>
        <taxon>Actinopterygii</taxon>
        <taxon>Neopterygii</taxon>
        <taxon>Teleostei</taxon>
        <taxon>Neoteleostei</taxon>
        <taxon>Acanthomorphata</taxon>
        <taxon>Eupercaria</taxon>
        <taxon>Labriformes</taxon>
        <taxon>Labridae</taxon>
        <taxon>Labrus</taxon>
    </lineage>
</organism>
<evidence type="ECO:0008006" key="3">
    <source>
        <dbReference type="Google" id="ProtNLM"/>
    </source>
</evidence>
<dbReference type="Ensembl" id="ENSLBET00000019400.1">
    <property type="protein sequence ID" value="ENSLBEP00000018375.1"/>
    <property type="gene ID" value="ENSLBEG00000014170.1"/>
</dbReference>
<protein>
    <recommendedName>
        <fullName evidence="3">Reverse transcriptase domain-containing protein</fullName>
    </recommendedName>
</protein>
<sequence>VDKVILAVLTLTDQEDQANLLEGPISLFEIDTAISSLQSGKSPGADGFPVEFFKTLKDKINKLLLRVFNTSIEDSKLPESMCLANITLILKEKKNPELSIGVLNLILLDHFAGPLMVSAIWE</sequence>
<dbReference type="GeneTree" id="ENSGT01120000274202"/>
<proteinExistence type="predicted"/>
<dbReference type="Proteomes" id="UP000261660">
    <property type="component" value="Unplaced"/>
</dbReference>
<dbReference type="STRING" id="56723.ENSLBEP00000018375"/>
<evidence type="ECO:0000313" key="1">
    <source>
        <dbReference type="Ensembl" id="ENSLBEP00000018375.1"/>
    </source>
</evidence>
<accession>A0A3Q3MDC5</accession>
<reference evidence="1" key="1">
    <citation type="submission" date="2025-08" db="UniProtKB">
        <authorList>
            <consortium name="Ensembl"/>
        </authorList>
    </citation>
    <scope>IDENTIFICATION</scope>
</reference>
<keyword evidence="2" id="KW-1185">Reference proteome</keyword>
<dbReference type="InParanoid" id="A0A3Q3MDC5"/>
<dbReference type="AlphaFoldDB" id="A0A3Q3MDC5"/>
<dbReference type="PANTHER" id="PTHR19446">
    <property type="entry name" value="REVERSE TRANSCRIPTASES"/>
    <property type="match status" value="1"/>
</dbReference>